<dbReference type="PANTHER" id="PTHR11236">
    <property type="entry name" value="AMINOBENZOATE/ANTHRANILATE SYNTHASE"/>
    <property type="match status" value="1"/>
</dbReference>
<evidence type="ECO:0000256" key="1">
    <source>
        <dbReference type="ARBA" id="ARBA00001946"/>
    </source>
</evidence>
<evidence type="ECO:0000256" key="14">
    <source>
        <dbReference type="ARBA" id="ARBA00047683"/>
    </source>
</evidence>
<comment type="catalytic activity">
    <reaction evidence="14 15">
        <text>chorismate + L-glutamine = anthranilate + pyruvate + L-glutamate + H(+)</text>
        <dbReference type="Rhea" id="RHEA:21732"/>
        <dbReference type="ChEBI" id="CHEBI:15361"/>
        <dbReference type="ChEBI" id="CHEBI:15378"/>
        <dbReference type="ChEBI" id="CHEBI:16567"/>
        <dbReference type="ChEBI" id="CHEBI:29748"/>
        <dbReference type="ChEBI" id="CHEBI:29985"/>
        <dbReference type="ChEBI" id="CHEBI:58359"/>
        <dbReference type="EC" id="4.1.3.27"/>
    </reaction>
</comment>
<evidence type="ECO:0000256" key="5">
    <source>
        <dbReference type="ARBA" id="ARBA00012266"/>
    </source>
</evidence>
<evidence type="ECO:0000256" key="10">
    <source>
        <dbReference type="ARBA" id="ARBA00022842"/>
    </source>
</evidence>
<dbReference type="InterPro" id="IPR005256">
    <property type="entry name" value="Anth_synth_I_PabB"/>
</dbReference>
<dbReference type="EMBL" id="CP096983">
    <property type="protein sequence ID" value="URZ13273.1"/>
    <property type="molecule type" value="Genomic_DNA"/>
</dbReference>
<evidence type="ECO:0000313" key="17">
    <source>
        <dbReference type="Proteomes" id="UP000190951"/>
    </source>
</evidence>
<reference evidence="16 17" key="1">
    <citation type="submission" date="2022-04" db="EMBL/GenBank/DDBJ databases">
        <title>Genome sequence of C. roseum typestrain.</title>
        <authorList>
            <person name="Poehlein A."/>
            <person name="Schoch T."/>
            <person name="Duerre P."/>
            <person name="Daniel R."/>
        </authorList>
    </citation>
    <scope>NUCLEOTIDE SEQUENCE [LARGE SCALE GENOMIC DNA]</scope>
    <source>
        <strain evidence="16 17">DSM 7320</strain>
    </source>
</reference>
<dbReference type="NCBIfam" id="TIGR00564">
    <property type="entry name" value="trpE_most"/>
    <property type="match status" value="1"/>
</dbReference>
<evidence type="ECO:0000256" key="6">
    <source>
        <dbReference type="ARBA" id="ARBA00020653"/>
    </source>
</evidence>
<dbReference type="Proteomes" id="UP000190951">
    <property type="component" value="Chromosome"/>
</dbReference>
<dbReference type="KEGG" id="crw:CROST_040250"/>
<sequence>MCNISKEQFKAKKRMGKAFQVIYEENGDELTPISIFYNIKGEKKFLLESNLFSRTNGKYSFIGAKPYAVIKGYSNYTEICKNERIEKIKDRFLEVARRFTEEGKIEKNKYSFSGGGVGYVGYDVIKQYEKISGNNKDDLNIPEAILMFYKIIICYDHVKNNVVYIYNVFEDDNKTYEEIKKEFFELSENLKNNKEMHELPESKTPANITSNFTKDEFCEMVKKAQEYIVKGDIFQMVPSQRFAMDITEKPFNVYRRLRSKNPSPYLFYIDFGDFQITGSSPESLVCVFDDTVITNPIAGTRPRGKDEEEDIRLKNELINDEKEIAEHSMLLDLARNDIGKISEFGTVNVDKFMEIELYSHVMHIVSKVSGTLKKEYDCFEALKSCLPAGTVSGAPKIRAMEIIDELENTKRGCYAGAVGYFSYDGNMDTCIAIRTLVIKGGKAYAQAGGGVVYDSIPENEFEESMNKSKILKEVI</sequence>
<dbReference type="PRINTS" id="PR00095">
    <property type="entry name" value="ANTSNTHASEI"/>
</dbReference>
<keyword evidence="10 15" id="KW-0460">Magnesium</keyword>
<dbReference type="InterPro" id="IPR005801">
    <property type="entry name" value="ADC_synthase"/>
</dbReference>
<evidence type="ECO:0000256" key="3">
    <source>
        <dbReference type="ARBA" id="ARBA00009562"/>
    </source>
</evidence>
<dbReference type="STRING" id="84029.CROST_42990"/>
<dbReference type="SUPFAM" id="SSF56322">
    <property type="entry name" value="ADC synthase"/>
    <property type="match status" value="1"/>
</dbReference>
<dbReference type="RefSeq" id="WP_077833957.1">
    <property type="nucleotide sequence ID" value="NZ_CP096983.1"/>
</dbReference>
<dbReference type="Gene3D" id="3.60.120.10">
    <property type="entry name" value="Anthranilate synthase"/>
    <property type="match status" value="1"/>
</dbReference>
<dbReference type="InterPro" id="IPR019999">
    <property type="entry name" value="Anth_synth_I-like"/>
</dbReference>
<name>A0A1S8M8I3_9CLOT</name>
<evidence type="ECO:0000256" key="4">
    <source>
        <dbReference type="ARBA" id="ARBA00011575"/>
    </source>
</evidence>
<organism evidence="16 17">
    <name type="scientific">Clostridium felsineum</name>
    <dbReference type="NCBI Taxonomy" id="36839"/>
    <lineage>
        <taxon>Bacteria</taxon>
        <taxon>Bacillati</taxon>
        <taxon>Bacillota</taxon>
        <taxon>Clostridia</taxon>
        <taxon>Eubacteriales</taxon>
        <taxon>Clostridiaceae</taxon>
        <taxon>Clostridium</taxon>
    </lineage>
</organism>
<comment type="similarity">
    <text evidence="3 15">Belongs to the anthranilate synthase component I family.</text>
</comment>
<dbReference type="GO" id="GO:0004049">
    <property type="term" value="F:anthranilate synthase activity"/>
    <property type="evidence" value="ECO:0007669"/>
    <property type="project" value="UniProtKB-EC"/>
</dbReference>
<comment type="pathway">
    <text evidence="2 15">Amino-acid biosynthesis; L-tryptophan biosynthesis; L-tryptophan from chorismate: step 1/5.</text>
</comment>
<dbReference type="Pfam" id="PF00425">
    <property type="entry name" value="Chorismate_bind"/>
    <property type="match status" value="1"/>
</dbReference>
<evidence type="ECO:0000256" key="13">
    <source>
        <dbReference type="ARBA" id="ARBA00025634"/>
    </source>
</evidence>
<accession>A0A1S8M8I3</accession>
<dbReference type="GO" id="GO:0046872">
    <property type="term" value="F:metal ion binding"/>
    <property type="evidence" value="ECO:0007669"/>
    <property type="project" value="UniProtKB-KW"/>
</dbReference>
<proteinExistence type="inferred from homology"/>
<gene>
    <name evidence="15 16" type="primary">trpE</name>
    <name evidence="16" type="ORF">CROST_040250</name>
</gene>
<evidence type="ECO:0000256" key="2">
    <source>
        <dbReference type="ARBA" id="ARBA00004873"/>
    </source>
</evidence>
<evidence type="ECO:0000256" key="9">
    <source>
        <dbReference type="ARBA" id="ARBA00022822"/>
    </source>
</evidence>
<dbReference type="InterPro" id="IPR015890">
    <property type="entry name" value="Chorismate_C"/>
</dbReference>
<dbReference type="Pfam" id="PF04715">
    <property type="entry name" value="Anth_synt_I_N"/>
    <property type="match status" value="1"/>
</dbReference>
<evidence type="ECO:0000256" key="12">
    <source>
        <dbReference type="ARBA" id="ARBA00023239"/>
    </source>
</evidence>
<dbReference type="PANTHER" id="PTHR11236:SF48">
    <property type="entry name" value="ISOCHORISMATE SYNTHASE MENF"/>
    <property type="match status" value="1"/>
</dbReference>
<keyword evidence="11 15" id="KW-0057">Aromatic amino acid biosynthesis</keyword>
<evidence type="ECO:0000256" key="7">
    <source>
        <dbReference type="ARBA" id="ARBA00022605"/>
    </source>
</evidence>
<protein>
    <recommendedName>
        <fullName evidence="6 15">Anthranilate synthase component 1</fullName>
        <ecNumber evidence="5 15">4.1.3.27</ecNumber>
    </recommendedName>
</protein>
<comment type="subunit">
    <text evidence="4 15">Heterotetramer consisting of two non-identical subunits: a beta subunit (TrpG) and a large alpha subunit (TrpE).</text>
</comment>
<comment type="cofactor">
    <cofactor evidence="1 15">
        <name>Mg(2+)</name>
        <dbReference type="ChEBI" id="CHEBI:18420"/>
    </cofactor>
</comment>
<comment type="function">
    <text evidence="13 15">Part of a heterotetrameric complex that catalyzes the two-step biosynthesis of anthranilate, an intermediate in the biosynthesis of L-tryptophan. In the first step, the glutamine-binding beta subunit (TrpG) of anthranilate synthase (AS) provides the glutamine amidotransferase activity which generates ammonia as a substrate that, along with chorismate, is used in the second step, catalyzed by the large alpha subunit of AS (TrpE) to produce anthranilate. In the absence of TrpG, TrpE can synthesize anthranilate directly from chorismate and high concentrations of ammonia.</text>
</comment>
<keyword evidence="12 15" id="KW-0456">Lyase</keyword>
<keyword evidence="17" id="KW-1185">Reference proteome</keyword>
<dbReference type="AlphaFoldDB" id="A0A1S8M8I3"/>
<evidence type="ECO:0000313" key="16">
    <source>
        <dbReference type="EMBL" id="URZ13273.1"/>
    </source>
</evidence>
<evidence type="ECO:0000256" key="8">
    <source>
        <dbReference type="ARBA" id="ARBA00022723"/>
    </source>
</evidence>
<evidence type="ECO:0000256" key="11">
    <source>
        <dbReference type="ARBA" id="ARBA00023141"/>
    </source>
</evidence>
<dbReference type="InterPro" id="IPR006805">
    <property type="entry name" value="Anth_synth_I_N"/>
</dbReference>
<evidence type="ECO:0000256" key="15">
    <source>
        <dbReference type="RuleBase" id="RU364045"/>
    </source>
</evidence>
<keyword evidence="9 15" id="KW-0822">Tryptophan biosynthesis</keyword>
<dbReference type="EC" id="4.1.3.27" evidence="5 15"/>
<keyword evidence="7 15" id="KW-0028">Amino-acid biosynthesis</keyword>
<keyword evidence="8 15" id="KW-0479">Metal-binding</keyword>
<dbReference type="GO" id="GO:0000162">
    <property type="term" value="P:L-tryptophan biosynthetic process"/>
    <property type="evidence" value="ECO:0007669"/>
    <property type="project" value="UniProtKB-UniPathway"/>
</dbReference>